<evidence type="ECO:0000313" key="1">
    <source>
        <dbReference type="EMBL" id="KAK1767783.1"/>
    </source>
</evidence>
<sequence length="213" mass="23787">MKFRDTAVSALAGRCFSLSQRQLSRLSAIRSVPGVYSVGHDISRQKRLRLVSVRSAKRLAITIHGSAESITRALSARRTKVMSEKEFYTFKYLQDAPLEPLGQDPSLLPSKANAVDDAYCGMESIHFPSLLPDRRVENGLWCRGCEWTCERYRFGGLVSNIVSGLVPPNREPLRVLMGSQRRGRSEAGFLEHIKHCRGVRGLVPDLGSWNETG</sequence>
<protein>
    <submittedName>
        <fullName evidence="1">Uncharacterized protein</fullName>
    </submittedName>
</protein>
<evidence type="ECO:0000313" key="2">
    <source>
        <dbReference type="Proteomes" id="UP001244011"/>
    </source>
</evidence>
<dbReference type="EMBL" id="MU839007">
    <property type="protein sequence ID" value="KAK1767783.1"/>
    <property type="molecule type" value="Genomic_DNA"/>
</dbReference>
<gene>
    <name evidence="1" type="ORF">QBC33DRAFT_619279</name>
</gene>
<dbReference type="Proteomes" id="UP001244011">
    <property type="component" value="Unassembled WGS sequence"/>
</dbReference>
<dbReference type="RefSeq" id="XP_060283996.1">
    <property type="nucleotide sequence ID" value="XM_060432730.1"/>
</dbReference>
<proteinExistence type="predicted"/>
<dbReference type="GeneID" id="85315917"/>
<reference evidence="1" key="1">
    <citation type="submission" date="2023-06" db="EMBL/GenBank/DDBJ databases">
        <title>Genome-scale phylogeny and comparative genomics of the fungal order Sordariales.</title>
        <authorList>
            <consortium name="Lawrence Berkeley National Laboratory"/>
            <person name="Hensen N."/>
            <person name="Bonometti L."/>
            <person name="Westerberg I."/>
            <person name="Brannstrom I.O."/>
            <person name="Guillou S."/>
            <person name="Cros-Aarteil S."/>
            <person name="Calhoun S."/>
            <person name="Haridas S."/>
            <person name="Kuo A."/>
            <person name="Mondo S."/>
            <person name="Pangilinan J."/>
            <person name="Riley R."/>
            <person name="Labutti K."/>
            <person name="Andreopoulos B."/>
            <person name="Lipzen A."/>
            <person name="Chen C."/>
            <person name="Yanf M."/>
            <person name="Daum C."/>
            <person name="Ng V."/>
            <person name="Clum A."/>
            <person name="Steindorff A."/>
            <person name="Ohm R."/>
            <person name="Martin F."/>
            <person name="Silar P."/>
            <person name="Natvig D."/>
            <person name="Lalanne C."/>
            <person name="Gautier V."/>
            <person name="Ament-Velasquez S.L."/>
            <person name="Kruys A."/>
            <person name="Hutchinson M.I."/>
            <person name="Powell A.J."/>
            <person name="Barry K."/>
            <person name="Miller A.N."/>
            <person name="Grigoriev I.V."/>
            <person name="Debuchy R."/>
            <person name="Gladieux P."/>
            <person name="Thoren M.H."/>
            <person name="Johannesson H."/>
        </authorList>
    </citation>
    <scope>NUCLEOTIDE SEQUENCE</scope>
    <source>
        <strain evidence="1">8032-3</strain>
    </source>
</reference>
<organism evidence="1 2">
    <name type="scientific">Phialemonium atrogriseum</name>
    <dbReference type="NCBI Taxonomy" id="1093897"/>
    <lineage>
        <taxon>Eukaryota</taxon>
        <taxon>Fungi</taxon>
        <taxon>Dikarya</taxon>
        <taxon>Ascomycota</taxon>
        <taxon>Pezizomycotina</taxon>
        <taxon>Sordariomycetes</taxon>
        <taxon>Sordariomycetidae</taxon>
        <taxon>Cephalothecales</taxon>
        <taxon>Cephalothecaceae</taxon>
        <taxon>Phialemonium</taxon>
    </lineage>
</organism>
<name>A0AAJ0C089_9PEZI</name>
<keyword evidence="2" id="KW-1185">Reference proteome</keyword>
<comment type="caution">
    <text evidence="1">The sequence shown here is derived from an EMBL/GenBank/DDBJ whole genome shotgun (WGS) entry which is preliminary data.</text>
</comment>
<accession>A0AAJ0C089</accession>
<dbReference type="AlphaFoldDB" id="A0AAJ0C089"/>